<dbReference type="EMBL" id="LN649230">
    <property type="protein sequence ID" value="CEI63154.1"/>
    <property type="molecule type" value="Genomic_DNA"/>
</dbReference>
<proteinExistence type="predicted"/>
<keyword evidence="2" id="KW-1185">Reference proteome</keyword>
<accession>A0A2L2SYM6</accession>
<name>A0A2L2SYM6_9HYPO</name>
<evidence type="ECO:0000313" key="1">
    <source>
        <dbReference type="EMBL" id="CEI63154.1"/>
    </source>
</evidence>
<dbReference type="AlphaFoldDB" id="A0A2L2SYM6"/>
<dbReference type="Proteomes" id="UP000245910">
    <property type="component" value="Chromosome II"/>
</dbReference>
<protein>
    <submittedName>
        <fullName evidence="1">Uncharacterized protein</fullName>
    </submittedName>
</protein>
<organism evidence="1 2">
    <name type="scientific">Fusarium venenatum</name>
    <dbReference type="NCBI Taxonomy" id="56646"/>
    <lineage>
        <taxon>Eukaryota</taxon>
        <taxon>Fungi</taxon>
        <taxon>Dikarya</taxon>
        <taxon>Ascomycota</taxon>
        <taxon>Pezizomycotina</taxon>
        <taxon>Sordariomycetes</taxon>
        <taxon>Hypocreomycetidae</taxon>
        <taxon>Hypocreales</taxon>
        <taxon>Nectriaceae</taxon>
        <taxon>Fusarium</taxon>
    </lineage>
</organism>
<reference evidence="2" key="1">
    <citation type="submission" date="2014-10" db="EMBL/GenBank/DDBJ databases">
        <authorList>
            <person name="King R."/>
        </authorList>
    </citation>
    <scope>NUCLEOTIDE SEQUENCE [LARGE SCALE GENOMIC DNA]</scope>
    <source>
        <strain evidence="2">A3/5</strain>
    </source>
</reference>
<sequence length="93" mass="10188">MYFVRASYPSGYSDTKHSVTDVYLWIKNPSCSAMVTAPVMSPETSADTASSKAPGGETAMFLPHQELMYCPEQGVWRSSFGSIDKRQALSLVT</sequence>
<evidence type="ECO:0000313" key="2">
    <source>
        <dbReference type="Proteomes" id="UP000245910"/>
    </source>
</evidence>